<proteinExistence type="inferred from homology"/>
<evidence type="ECO:0000259" key="3">
    <source>
        <dbReference type="Pfam" id="PF01408"/>
    </source>
</evidence>
<evidence type="ECO:0000256" key="1">
    <source>
        <dbReference type="ARBA" id="ARBA00010928"/>
    </source>
</evidence>
<protein>
    <recommendedName>
        <fullName evidence="7">Gfo/Idh/MocA-like oxidoreductase N-terminal domain-containing protein</fullName>
    </recommendedName>
</protein>
<evidence type="ECO:0000313" key="5">
    <source>
        <dbReference type="EMBL" id="GMI42095.1"/>
    </source>
</evidence>
<dbReference type="AlphaFoldDB" id="A0A9W7GEE0"/>
<keyword evidence="2" id="KW-0732">Signal</keyword>
<feature type="domain" description="Gfo/Idh/MocA-like oxidoreductase N-terminal" evidence="3">
    <location>
        <begin position="31"/>
        <end position="166"/>
    </location>
</feature>
<dbReference type="EMBL" id="BRYA01000165">
    <property type="protein sequence ID" value="GMI42095.1"/>
    <property type="molecule type" value="Genomic_DNA"/>
</dbReference>
<keyword evidence="6" id="KW-1185">Reference proteome</keyword>
<evidence type="ECO:0000259" key="4">
    <source>
        <dbReference type="Pfam" id="PF22725"/>
    </source>
</evidence>
<feature type="chain" id="PRO_5040933930" description="Gfo/Idh/MocA-like oxidoreductase N-terminal domain-containing protein" evidence="2">
    <location>
        <begin position="19"/>
        <end position="392"/>
    </location>
</feature>
<feature type="signal peptide" evidence="2">
    <location>
        <begin position="1"/>
        <end position="18"/>
    </location>
</feature>
<dbReference type="InterPro" id="IPR000683">
    <property type="entry name" value="Gfo/Idh/MocA-like_OxRdtase_N"/>
</dbReference>
<dbReference type="SUPFAM" id="SSF55347">
    <property type="entry name" value="Glyceraldehyde-3-phosphate dehydrogenase-like, C-terminal domain"/>
    <property type="match status" value="1"/>
</dbReference>
<evidence type="ECO:0000256" key="2">
    <source>
        <dbReference type="SAM" id="SignalP"/>
    </source>
</evidence>
<dbReference type="PANTHER" id="PTHR43249">
    <property type="entry name" value="UDP-N-ACETYL-2-AMINO-2-DEOXY-D-GLUCURONATE OXIDASE"/>
    <property type="match status" value="1"/>
</dbReference>
<dbReference type="SUPFAM" id="SSF51735">
    <property type="entry name" value="NAD(P)-binding Rossmann-fold domains"/>
    <property type="match status" value="1"/>
</dbReference>
<dbReference type="InterPro" id="IPR052515">
    <property type="entry name" value="Gfo/Idh/MocA_Oxidoreductase"/>
</dbReference>
<reference evidence="6" key="1">
    <citation type="journal article" date="2023" name="Commun. Biol.">
        <title>Genome analysis of Parmales, the sister group of diatoms, reveals the evolutionary specialization of diatoms from phago-mixotrophs to photoautotrophs.</title>
        <authorList>
            <person name="Ban H."/>
            <person name="Sato S."/>
            <person name="Yoshikawa S."/>
            <person name="Yamada K."/>
            <person name="Nakamura Y."/>
            <person name="Ichinomiya M."/>
            <person name="Sato N."/>
            <person name="Blanc-Mathieu R."/>
            <person name="Endo H."/>
            <person name="Kuwata A."/>
            <person name="Ogata H."/>
        </authorList>
    </citation>
    <scope>NUCLEOTIDE SEQUENCE [LARGE SCALE GENOMIC DNA]</scope>
</reference>
<dbReference type="PANTHER" id="PTHR43249:SF1">
    <property type="entry name" value="D-GLUCOSIDE 3-DEHYDROGENASE"/>
    <property type="match status" value="1"/>
</dbReference>
<name>A0A9W7GEE0_9STRA</name>
<feature type="domain" description="GFO/IDH/MocA-like oxidoreductase" evidence="4">
    <location>
        <begin position="186"/>
        <end position="307"/>
    </location>
</feature>
<accession>A0A9W7GEE0</accession>
<evidence type="ECO:0000313" key="6">
    <source>
        <dbReference type="Proteomes" id="UP001165065"/>
    </source>
</evidence>
<dbReference type="Pfam" id="PF22725">
    <property type="entry name" value="GFO_IDH_MocA_C3"/>
    <property type="match status" value="1"/>
</dbReference>
<organism evidence="5 6">
    <name type="scientific">Triparma columacea</name>
    <dbReference type="NCBI Taxonomy" id="722753"/>
    <lineage>
        <taxon>Eukaryota</taxon>
        <taxon>Sar</taxon>
        <taxon>Stramenopiles</taxon>
        <taxon>Ochrophyta</taxon>
        <taxon>Bolidophyceae</taxon>
        <taxon>Parmales</taxon>
        <taxon>Triparmaceae</taxon>
        <taxon>Triparma</taxon>
    </lineage>
</organism>
<sequence length="392" mass="42353">MIIGTFSFLLACIGFILSNSSTMSSNPCIVKVGCVGVGSVCEKKSLPGIYKNPSCSVVALGRRDLPSLLSYQSRHNLSSATLFHGPSSGEDLIRHIAELKSLDVASGSSGVHHVVYVATPVSSHAGLVALCGELGLHCYCEKPLSRDLREGEEAARKFRGGDARLWCAYYRRYLPKFEAVKEGINKVGEVTGVRVTLRQKRHMMEEEKKRHWHFKKDVSGGGLVMDLGSHVVDLIDHLLGPLLGVHGVCSRSTSLSPGGPSIEDSVVGTWWHAPLSGGGGPVLGSCELNFAAGEDVDEVRVQGTRGCVGFGVFDDNPGVFRGTGGEEEVLGYEHLGGVQEHVHGRLFEAIVEDLREGKKECFNNAESALRCNEVLDKLLGGRREWGEDKMVK</sequence>
<comment type="similarity">
    <text evidence="1">Belongs to the Gfo/Idh/MocA family.</text>
</comment>
<dbReference type="InterPro" id="IPR055170">
    <property type="entry name" value="GFO_IDH_MocA-like_dom"/>
</dbReference>
<evidence type="ECO:0008006" key="7">
    <source>
        <dbReference type="Google" id="ProtNLM"/>
    </source>
</evidence>
<gene>
    <name evidence="5" type="ORF">TrCOL_g1767</name>
</gene>
<dbReference type="OrthoDB" id="446809at2759"/>
<dbReference type="Pfam" id="PF01408">
    <property type="entry name" value="GFO_IDH_MocA"/>
    <property type="match status" value="1"/>
</dbReference>
<dbReference type="InterPro" id="IPR036291">
    <property type="entry name" value="NAD(P)-bd_dom_sf"/>
</dbReference>
<comment type="caution">
    <text evidence="5">The sequence shown here is derived from an EMBL/GenBank/DDBJ whole genome shotgun (WGS) entry which is preliminary data.</text>
</comment>
<dbReference type="GO" id="GO:0000166">
    <property type="term" value="F:nucleotide binding"/>
    <property type="evidence" value="ECO:0007669"/>
    <property type="project" value="InterPro"/>
</dbReference>
<dbReference type="Gene3D" id="3.40.50.720">
    <property type="entry name" value="NAD(P)-binding Rossmann-like Domain"/>
    <property type="match status" value="1"/>
</dbReference>
<dbReference type="Proteomes" id="UP001165065">
    <property type="component" value="Unassembled WGS sequence"/>
</dbReference>
<dbReference type="Gene3D" id="3.30.360.10">
    <property type="entry name" value="Dihydrodipicolinate Reductase, domain 2"/>
    <property type="match status" value="1"/>
</dbReference>